<evidence type="ECO:0000313" key="1">
    <source>
        <dbReference type="EMBL" id="KKS97511.1"/>
    </source>
</evidence>
<sequence length="783" mass="91473">MSTPEIVYRADMPGGPPFPAERETETPRQFFQNIFRKLDGLTWIDVDNDKSAETVSGEILGLAEVVNSMYEKLTPRQILADPDFWFEGLKEPEKKDIKWRLEDLNRISRETDYPLAVWNKAAMTPHVIPRYTDKVWGPDPKPTLSVFADNPVYKLGEKLTEELHYDGNEVFLPYLPLYAYLRQEWQSRFDRQTTPENQAKYIQFIYHIENIFMEEPPLVRSMVEELYHEWLESDIPGKVGIPGEPEEVFDKLTNSFSQLGLAAVSAYSAWSYTGRQMPKEFLDYLLNDEKRDKAMLLFNDIVGFSEKGKLIYPPQLLYIFRFLLPENLRLKDGVSLTEILDNLYENGRNLLDYVNELNFIVTSDKRSDEYKRHQKELLEGVNLQGTMLSVFSGPPVDALLKHMKFRFLGPLYTVDAAGETELFERAMAIPNEFRQDENPYTEKKLRKRTGRLIEKVNTRVAGAYPVEGGTWNHHLTTPLPDLAKVRQFLGDQKVTLLLNQRGGALYLTPSDELREIFDNISVLSAEEGSLYILTRGLPDRLVVDIGFQRNDEGRLGLKFMERTDCYYPSNSVLEFYMKGAFTEGRIKTGGREKIQLYDSERLNWEKQYRLLQKALLRNEVSFTIDMIGLLKNQYQLDLPETYFRQRKFNKILNPFDTAYLLNAVLDYKGLMPKNGDFQTGLIKKARSFIAYHIRKEIEKWPKEEDLEEKSVVLWLAQKHPDILFQLVENLSKNLYRYLNNVRSFQTLRRDYGLFYQEFSVALAKYFGYRMGYRDIQAYQLNPT</sequence>
<dbReference type="AlphaFoldDB" id="A0A0G1FR51"/>
<name>A0A0G1FR51_9BACT</name>
<organism evidence="1 2">
    <name type="scientific">Candidatus Gottesmanbacteria bacterium GW2011_GWA2_43_14</name>
    <dbReference type="NCBI Taxonomy" id="1618443"/>
    <lineage>
        <taxon>Bacteria</taxon>
        <taxon>Candidatus Gottesmaniibacteriota</taxon>
    </lineage>
</organism>
<proteinExistence type="predicted"/>
<accession>A0A0G1FR51</accession>
<reference evidence="1 2" key="1">
    <citation type="journal article" date="2015" name="Nature">
        <title>rRNA introns, odd ribosomes, and small enigmatic genomes across a large radiation of phyla.</title>
        <authorList>
            <person name="Brown C.T."/>
            <person name="Hug L.A."/>
            <person name="Thomas B.C."/>
            <person name="Sharon I."/>
            <person name="Castelle C.J."/>
            <person name="Singh A."/>
            <person name="Wilkins M.J."/>
            <person name="Williams K.H."/>
            <person name="Banfield J.F."/>
        </authorList>
    </citation>
    <scope>NUCLEOTIDE SEQUENCE [LARGE SCALE GENOMIC DNA]</scope>
</reference>
<dbReference type="EMBL" id="LCFP01000008">
    <property type="protein sequence ID" value="KKS97511.1"/>
    <property type="molecule type" value="Genomic_DNA"/>
</dbReference>
<dbReference type="Proteomes" id="UP000034894">
    <property type="component" value="Unassembled WGS sequence"/>
</dbReference>
<gene>
    <name evidence="1" type="ORF">UV73_C0008G0031</name>
</gene>
<dbReference type="STRING" id="1618443.UV73_C0008G0031"/>
<protein>
    <submittedName>
        <fullName evidence="1">Uncharacterized protein</fullName>
    </submittedName>
</protein>
<comment type="caution">
    <text evidence="1">The sequence shown here is derived from an EMBL/GenBank/DDBJ whole genome shotgun (WGS) entry which is preliminary data.</text>
</comment>
<evidence type="ECO:0000313" key="2">
    <source>
        <dbReference type="Proteomes" id="UP000034894"/>
    </source>
</evidence>